<organism evidence="2 3">
    <name type="scientific">Corynebacterium diphtheriae bv. mitis</name>
    <dbReference type="NCBI Taxonomy" id="1806053"/>
    <lineage>
        <taxon>Bacteria</taxon>
        <taxon>Bacillati</taxon>
        <taxon>Actinomycetota</taxon>
        <taxon>Actinomycetes</taxon>
        <taxon>Mycobacteriales</taxon>
        <taxon>Corynebacteriaceae</taxon>
        <taxon>Corynebacterium</taxon>
    </lineage>
</organism>
<dbReference type="AlphaFoldDB" id="A0A854NIP8"/>
<keyword evidence="1" id="KW-1133">Transmembrane helix</keyword>
<gene>
    <name evidence="2" type="ORF">AY602_01505</name>
</gene>
<dbReference type="Proteomes" id="UP000197692">
    <property type="component" value="Unassembled WGS sequence"/>
</dbReference>
<feature type="transmembrane region" description="Helical" evidence="1">
    <location>
        <begin position="137"/>
        <end position="158"/>
    </location>
</feature>
<dbReference type="EMBL" id="LSZF01000018">
    <property type="protein sequence ID" value="OWM35476.1"/>
    <property type="molecule type" value="Genomic_DNA"/>
</dbReference>
<evidence type="ECO:0000313" key="3">
    <source>
        <dbReference type="Proteomes" id="UP000197692"/>
    </source>
</evidence>
<accession>A0A854NIP8</accession>
<sequence>MKPDPFENRSEKKELRAVLAIIDSEVNRQLSDHIRSATSLNNRAALLVTSSLIFVSIPKNGDGNSCWYGLALIFGVIAAILGAIALFFRSKGQELKLSSLEAQLVGKTEIEAMRALTESKRITLSQGRAQIQGISKFVIWGFVSLVVSLMCTVAYSLVGG</sequence>
<protein>
    <submittedName>
        <fullName evidence="2">Uncharacterized protein</fullName>
    </submittedName>
</protein>
<proteinExistence type="predicted"/>
<comment type="caution">
    <text evidence="2">The sequence shown here is derived from an EMBL/GenBank/DDBJ whole genome shotgun (WGS) entry which is preliminary data.</text>
</comment>
<evidence type="ECO:0000313" key="2">
    <source>
        <dbReference type="EMBL" id="OWM35476.1"/>
    </source>
</evidence>
<name>A0A854NIP8_CORDP</name>
<reference evidence="3" key="1">
    <citation type="submission" date="2016-02" db="EMBL/GenBank/DDBJ databases">
        <title>Genomic analyses of a collection of pathogenic Corynebacterium diphtheriae.</title>
        <authorList>
            <person name="Sangal V."/>
            <person name="Titov L."/>
        </authorList>
    </citation>
    <scope>NUCLEOTIDE SEQUENCE [LARGE SCALE GENOMIC DNA]</scope>
    <source>
        <strain evidence="3">1438</strain>
    </source>
</reference>
<dbReference type="RefSeq" id="WP_014309036.1">
    <property type="nucleotide sequence ID" value="NZ_LSZF01000018.1"/>
</dbReference>
<feature type="transmembrane region" description="Helical" evidence="1">
    <location>
        <begin position="67"/>
        <end position="88"/>
    </location>
</feature>
<evidence type="ECO:0000256" key="1">
    <source>
        <dbReference type="SAM" id="Phobius"/>
    </source>
</evidence>
<keyword evidence="1" id="KW-0812">Transmembrane</keyword>
<keyword evidence="1" id="KW-0472">Membrane</keyword>